<sequence>MIIPAIDLIDGQVVRLKKGDFNQVTNFDADPLAQLRAYQDAGSSLLHIVDLDGAKDPDKRQLDTLTRLVANLNCPVQVGGGIRSLEEVTALLDLGVNKVVIGSLAAKHPELVAGWITELGPERITVALDLLLDDNGNAQVATHGWQQGSGKLIEEVLTPLRAGGLKHVLCTDIDRDGMLTGPNVALYQKLVSQYPEIRWQASGGIAELSDLRALKSIGIGGIIIGKALLTGRFTIEEALSCWQDDQ</sequence>
<dbReference type="EMBL" id="SWCJ01000014">
    <property type="protein sequence ID" value="TKB52800.1"/>
    <property type="molecule type" value="Genomic_DNA"/>
</dbReference>
<evidence type="ECO:0000256" key="4">
    <source>
        <dbReference type="ARBA" id="ARBA00009667"/>
    </source>
</evidence>
<dbReference type="InterPro" id="IPR044524">
    <property type="entry name" value="Isoase_HisA-like"/>
</dbReference>
<evidence type="ECO:0000256" key="11">
    <source>
        <dbReference type="RuleBase" id="RU003658"/>
    </source>
</evidence>
<evidence type="ECO:0000256" key="8">
    <source>
        <dbReference type="ARBA" id="ARBA00023235"/>
    </source>
</evidence>
<dbReference type="SUPFAM" id="SSF51366">
    <property type="entry name" value="Ribulose-phoshate binding barrel"/>
    <property type="match status" value="1"/>
</dbReference>
<evidence type="ECO:0000256" key="7">
    <source>
        <dbReference type="ARBA" id="ARBA00023102"/>
    </source>
</evidence>
<proteinExistence type="inferred from homology"/>
<keyword evidence="6 9" id="KW-0028">Amino-acid biosynthesis</keyword>
<dbReference type="HAMAP" id="MF_01014">
    <property type="entry name" value="HisA"/>
    <property type="match status" value="1"/>
</dbReference>
<protein>
    <recommendedName>
        <fullName evidence="9 11">1-(5-phosphoribosyl)-5-[(5-phosphoribosylamino)methylideneamino] imidazole-4-carboxamide isomerase</fullName>
        <ecNumber evidence="9 11">5.3.1.16</ecNumber>
    </recommendedName>
    <alternativeName>
        <fullName evidence="9">Phosphoribosylformimino-5-aminoimidazole carboxamide ribotide isomerase</fullName>
    </alternativeName>
</protein>
<gene>
    <name evidence="9 12" type="primary">hisA</name>
    <name evidence="12" type="ORF">FCL42_15945</name>
</gene>
<keyword evidence="13" id="KW-1185">Reference proteome</keyword>
<dbReference type="GO" id="GO:0005737">
    <property type="term" value="C:cytoplasm"/>
    <property type="evidence" value="ECO:0007669"/>
    <property type="project" value="UniProtKB-SubCell"/>
</dbReference>
<dbReference type="Pfam" id="PF00977">
    <property type="entry name" value="His_biosynth"/>
    <property type="match status" value="1"/>
</dbReference>
<evidence type="ECO:0000256" key="6">
    <source>
        <dbReference type="ARBA" id="ARBA00022605"/>
    </source>
</evidence>
<evidence type="ECO:0000256" key="1">
    <source>
        <dbReference type="ARBA" id="ARBA00000901"/>
    </source>
</evidence>
<comment type="caution">
    <text evidence="12">The sequence shown here is derived from an EMBL/GenBank/DDBJ whole genome shotgun (WGS) entry which is preliminary data.</text>
</comment>
<dbReference type="InterPro" id="IPR023016">
    <property type="entry name" value="HisA/PriA"/>
</dbReference>
<evidence type="ECO:0000313" key="13">
    <source>
        <dbReference type="Proteomes" id="UP000305675"/>
    </source>
</evidence>
<dbReference type="Gene3D" id="3.20.20.70">
    <property type="entry name" value="Aldolase class I"/>
    <property type="match status" value="1"/>
</dbReference>
<evidence type="ECO:0000256" key="3">
    <source>
        <dbReference type="ARBA" id="ARBA00005133"/>
    </source>
</evidence>
<keyword evidence="8 9" id="KW-0413">Isomerase</keyword>
<organism evidence="12 13">
    <name type="scientific">Ferrimonas aestuarii</name>
    <dbReference type="NCBI Taxonomy" id="2569539"/>
    <lineage>
        <taxon>Bacteria</taxon>
        <taxon>Pseudomonadati</taxon>
        <taxon>Pseudomonadota</taxon>
        <taxon>Gammaproteobacteria</taxon>
        <taxon>Alteromonadales</taxon>
        <taxon>Ferrimonadaceae</taxon>
        <taxon>Ferrimonas</taxon>
    </lineage>
</organism>
<dbReference type="GO" id="GO:0000162">
    <property type="term" value="P:L-tryptophan biosynthetic process"/>
    <property type="evidence" value="ECO:0007669"/>
    <property type="project" value="TreeGrafter"/>
</dbReference>
<name>A0A4U1BKT9_9GAMM</name>
<dbReference type="GO" id="GO:0000105">
    <property type="term" value="P:L-histidine biosynthetic process"/>
    <property type="evidence" value="ECO:0007669"/>
    <property type="project" value="UniProtKB-UniRule"/>
</dbReference>
<evidence type="ECO:0000256" key="2">
    <source>
        <dbReference type="ARBA" id="ARBA00004496"/>
    </source>
</evidence>
<dbReference type="InterPro" id="IPR011060">
    <property type="entry name" value="RibuloseP-bd_barrel"/>
</dbReference>
<feature type="active site" description="Proton donor" evidence="9">
    <location>
        <position position="129"/>
    </location>
</feature>
<dbReference type="CDD" id="cd04732">
    <property type="entry name" value="HisA"/>
    <property type="match status" value="1"/>
</dbReference>
<comment type="similarity">
    <text evidence="4 9 10">Belongs to the HisA/HisF family.</text>
</comment>
<dbReference type="UniPathway" id="UPA00031">
    <property type="reaction ID" value="UER00009"/>
</dbReference>
<accession>A0A4U1BKT9</accession>
<dbReference type="InterPro" id="IPR006062">
    <property type="entry name" value="His_biosynth"/>
</dbReference>
<comment type="catalytic activity">
    <reaction evidence="1 9 11">
        <text>1-(5-phospho-beta-D-ribosyl)-5-[(5-phospho-beta-D-ribosylamino)methylideneamino]imidazole-4-carboxamide = 5-[(5-phospho-1-deoxy-D-ribulos-1-ylimino)methylamino]-1-(5-phospho-beta-D-ribosyl)imidazole-4-carboxamide</text>
        <dbReference type="Rhea" id="RHEA:15469"/>
        <dbReference type="ChEBI" id="CHEBI:58435"/>
        <dbReference type="ChEBI" id="CHEBI:58525"/>
        <dbReference type="EC" id="5.3.1.16"/>
    </reaction>
</comment>
<dbReference type="RefSeq" id="WP_136864423.1">
    <property type="nucleotide sequence ID" value="NZ_SWCJ01000014.1"/>
</dbReference>
<evidence type="ECO:0000256" key="5">
    <source>
        <dbReference type="ARBA" id="ARBA00022490"/>
    </source>
</evidence>
<dbReference type="NCBIfam" id="TIGR00007">
    <property type="entry name" value="1-(5-phosphoribosyl)-5-[(5-phosphoribosylamino)methylideneamino]imidazole-4-carboxamide isomerase"/>
    <property type="match status" value="1"/>
</dbReference>
<dbReference type="PANTHER" id="PTHR43090">
    <property type="entry name" value="1-(5-PHOSPHORIBOSYL)-5-[(5-PHOSPHORIBOSYLAMINO)METHYLIDENEAMINO] IMIDAZOLE-4-CARBOXAMIDE ISOMERASE"/>
    <property type="match status" value="1"/>
</dbReference>
<evidence type="ECO:0000313" key="12">
    <source>
        <dbReference type="EMBL" id="TKB52800.1"/>
    </source>
</evidence>
<dbReference type="InterPro" id="IPR013785">
    <property type="entry name" value="Aldolase_TIM"/>
</dbReference>
<dbReference type="GO" id="GO:0003949">
    <property type="term" value="F:1-(5-phosphoribosyl)-5-[(5-phosphoribosylamino)methylideneamino]imidazole-4-carboxamide isomerase activity"/>
    <property type="evidence" value="ECO:0007669"/>
    <property type="project" value="UniProtKB-UniRule"/>
</dbReference>
<dbReference type="OrthoDB" id="9807749at2"/>
<comment type="subcellular location">
    <subcellularLocation>
        <location evidence="2 9 11">Cytoplasm</location>
    </subcellularLocation>
</comment>
<keyword evidence="5 9" id="KW-0963">Cytoplasm</keyword>
<dbReference type="InterPro" id="IPR006063">
    <property type="entry name" value="HisA_bact_arch"/>
</dbReference>
<dbReference type="FunFam" id="3.20.20.70:FF:000009">
    <property type="entry name" value="1-(5-phosphoribosyl)-5-[(5-phosphoribosylamino)methylideneamino] imidazole-4-carboxamide isomerase"/>
    <property type="match status" value="1"/>
</dbReference>
<comment type="pathway">
    <text evidence="3 9 11">Amino-acid biosynthesis; L-histidine biosynthesis; L-histidine from 5-phospho-alpha-D-ribose 1-diphosphate: step 4/9.</text>
</comment>
<dbReference type="AlphaFoldDB" id="A0A4U1BKT9"/>
<dbReference type="Proteomes" id="UP000305675">
    <property type="component" value="Unassembled WGS sequence"/>
</dbReference>
<dbReference type="PANTHER" id="PTHR43090:SF2">
    <property type="entry name" value="1-(5-PHOSPHORIBOSYL)-5-[(5-PHOSPHORIBOSYLAMINO)METHYLIDENEAMINO] IMIDAZOLE-4-CARBOXAMIDE ISOMERASE"/>
    <property type="match status" value="1"/>
</dbReference>
<dbReference type="EC" id="5.3.1.16" evidence="9 11"/>
<feature type="active site" description="Proton acceptor" evidence="9">
    <location>
        <position position="7"/>
    </location>
</feature>
<evidence type="ECO:0000256" key="9">
    <source>
        <dbReference type="HAMAP-Rule" id="MF_01014"/>
    </source>
</evidence>
<reference evidence="12 13" key="1">
    <citation type="submission" date="2019-04" db="EMBL/GenBank/DDBJ databases">
        <authorList>
            <person name="Hwang J.C."/>
        </authorList>
    </citation>
    <scope>NUCLEOTIDE SEQUENCE [LARGE SCALE GENOMIC DNA]</scope>
    <source>
        <strain evidence="12 13">IMCC35002</strain>
    </source>
</reference>
<keyword evidence="7 9" id="KW-0368">Histidine biosynthesis</keyword>
<evidence type="ECO:0000256" key="10">
    <source>
        <dbReference type="RuleBase" id="RU003657"/>
    </source>
</evidence>